<evidence type="ECO:0000259" key="6">
    <source>
        <dbReference type="Pfam" id="PF25877"/>
    </source>
</evidence>
<dbReference type="GeneTree" id="ENSGT00950000183003"/>
<name>A0AAY5KSA1_ESOLU</name>
<dbReference type="Ensembl" id="ENSELUT00000097220.1">
    <property type="protein sequence ID" value="ENSELUP00000091724.1"/>
    <property type="gene ID" value="ENSELUG00000038314.1"/>
</dbReference>
<keyword evidence="2 4" id="KW-0040">ANK repeat</keyword>
<dbReference type="InterPro" id="IPR058889">
    <property type="entry name" value="WHD_SOWAHA-C"/>
</dbReference>
<dbReference type="InterPro" id="IPR002110">
    <property type="entry name" value="Ankyrin_rpt"/>
</dbReference>
<feature type="domain" description="SOWAHA-C winged helix-turn-helix" evidence="6">
    <location>
        <begin position="2"/>
        <end position="83"/>
    </location>
</feature>
<dbReference type="InterPro" id="IPR036770">
    <property type="entry name" value="Ankyrin_rpt-contain_sf"/>
</dbReference>
<dbReference type="PANTHER" id="PTHR14491">
    <property type="entry name" value="SOSONDOWAH, ISOFORM G"/>
    <property type="match status" value="1"/>
</dbReference>
<dbReference type="PROSITE" id="PS50297">
    <property type="entry name" value="ANK_REP_REGION"/>
    <property type="match status" value="2"/>
</dbReference>
<dbReference type="SMART" id="SM00248">
    <property type="entry name" value="ANK"/>
    <property type="match status" value="2"/>
</dbReference>
<organism evidence="7 8">
    <name type="scientific">Esox lucius</name>
    <name type="common">Northern pike</name>
    <dbReference type="NCBI Taxonomy" id="8010"/>
    <lineage>
        <taxon>Eukaryota</taxon>
        <taxon>Metazoa</taxon>
        <taxon>Chordata</taxon>
        <taxon>Craniata</taxon>
        <taxon>Vertebrata</taxon>
        <taxon>Euteleostomi</taxon>
        <taxon>Actinopterygii</taxon>
        <taxon>Neopterygii</taxon>
        <taxon>Teleostei</taxon>
        <taxon>Protacanthopterygii</taxon>
        <taxon>Esociformes</taxon>
        <taxon>Esocidae</taxon>
        <taxon>Esox</taxon>
    </lineage>
</organism>
<sequence>MDLTEETIISLLMESGGKMRNSELLSKFKDFLNSTDPAEKKLNRDVFKRFVNNVAVVKEIDDVKCIVLKKKYIHLLQETNDCHVENNESQDVSEPGKPSPGLCCEHSAISQDGGSYTESHENLKKIVTPSITVCLPDDGVQSPIELALQRTVCFKPKRSFNFDINHTFSGGAVYPGKTEKSPSVQKPFALPLRMPPSTNRVEIHIPKSEDDDDEPPRKGSHGQDARSSSKTKRRPSTDSVGLRSPSPRRAVKTIKPSEEAKYTSAVPLEEAEHRLLVRSATGQWTQVYGLLLDDIQLAEKRDFISGFTALHWAAKCGNVDMVRKIMDTSRHGGLDLDVNARAHGGYTPLHIAALHRQEFALTALVREYGADASIRDNCGKKPFHYLRHEVSVEVRELLGQPKAQAQDIILQGKEEPDILPGLHSISRLFQPHVEKRKRHKQRFLLFSCSLLKSWCMMI</sequence>
<feature type="repeat" description="ANK" evidence="4">
    <location>
        <begin position="344"/>
        <end position="377"/>
    </location>
</feature>
<evidence type="ECO:0000313" key="8">
    <source>
        <dbReference type="Proteomes" id="UP000265140"/>
    </source>
</evidence>
<dbReference type="Pfam" id="PF25877">
    <property type="entry name" value="WHD_SOWAH"/>
    <property type="match status" value="1"/>
</dbReference>
<evidence type="ECO:0000313" key="7">
    <source>
        <dbReference type="Ensembl" id="ENSELUP00000091724.1"/>
    </source>
</evidence>
<reference evidence="7" key="2">
    <citation type="submission" date="2025-08" db="UniProtKB">
        <authorList>
            <consortium name="Ensembl"/>
        </authorList>
    </citation>
    <scope>IDENTIFICATION</scope>
</reference>
<dbReference type="Pfam" id="PF12796">
    <property type="entry name" value="Ank_2"/>
    <property type="match status" value="1"/>
</dbReference>
<keyword evidence="8" id="KW-1185">Reference proteome</keyword>
<dbReference type="AlphaFoldDB" id="A0AAY5KSA1"/>
<feature type="compositionally biased region" description="Basic and acidic residues" evidence="5">
    <location>
        <begin position="215"/>
        <end position="224"/>
    </location>
</feature>
<keyword evidence="1" id="KW-0677">Repeat</keyword>
<dbReference type="SUPFAM" id="SSF48403">
    <property type="entry name" value="Ankyrin repeat"/>
    <property type="match status" value="1"/>
</dbReference>
<protein>
    <recommendedName>
        <fullName evidence="6">SOWAHA-C winged helix-turn-helix domain-containing protein</fullName>
    </recommendedName>
</protein>
<evidence type="ECO:0000256" key="3">
    <source>
        <dbReference type="ARBA" id="ARBA00038122"/>
    </source>
</evidence>
<reference evidence="7 8" key="1">
    <citation type="submission" date="2020-02" db="EMBL/GenBank/DDBJ databases">
        <title>Esox lucius (northern pike) genome, fEsoLuc1, primary haplotype.</title>
        <authorList>
            <person name="Myers G."/>
            <person name="Karagic N."/>
            <person name="Meyer A."/>
            <person name="Pippel M."/>
            <person name="Reichard M."/>
            <person name="Winkler S."/>
            <person name="Tracey A."/>
            <person name="Sims Y."/>
            <person name="Howe K."/>
            <person name="Rhie A."/>
            <person name="Formenti G."/>
            <person name="Durbin R."/>
            <person name="Fedrigo O."/>
            <person name="Jarvis E.D."/>
        </authorList>
    </citation>
    <scope>NUCLEOTIDE SEQUENCE [LARGE SCALE GENOMIC DNA]</scope>
</reference>
<evidence type="ECO:0000256" key="1">
    <source>
        <dbReference type="ARBA" id="ARBA00022737"/>
    </source>
</evidence>
<reference evidence="7" key="3">
    <citation type="submission" date="2025-09" db="UniProtKB">
        <authorList>
            <consortium name="Ensembl"/>
        </authorList>
    </citation>
    <scope>IDENTIFICATION</scope>
</reference>
<dbReference type="Proteomes" id="UP000265140">
    <property type="component" value="Chromosome 7"/>
</dbReference>
<evidence type="ECO:0000256" key="2">
    <source>
        <dbReference type="ARBA" id="ARBA00023043"/>
    </source>
</evidence>
<feature type="repeat" description="ANK" evidence="4">
    <location>
        <begin position="305"/>
        <end position="327"/>
    </location>
</feature>
<feature type="region of interest" description="Disordered" evidence="5">
    <location>
        <begin position="172"/>
        <end position="261"/>
    </location>
</feature>
<accession>A0AAY5KSA1</accession>
<comment type="similarity">
    <text evidence="3">Belongs to the SOWAH family.</text>
</comment>
<dbReference type="Gene3D" id="1.25.40.20">
    <property type="entry name" value="Ankyrin repeat-containing domain"/>
    <property type="match status" value="1"/>
</dbReference>
<dbReference type="PANTHER" id="PTHR14491:SF2">
    <property type="entry name" value="ANKYRIN REPEAT DOMAIN-CONTAINING PROTEIN SOWAHA"/>
    <property type="match status" value="1"/>
</dbReference>
<evidence type="ECO:0000256" key="4">
    <source>
        <dbReference type="PROSITE-ProRule" id="PRU00023"/>
    </source>
</evidence>
<dbReference type="PROSITE" id="PS50088">
    <property type="entry name" value="ANK_REPEAT"/>
    <property type="match status" value="2"/>
</dbReference>
<evidence type="ECO:0000256" key="5">
    <source>
        <dbReference type="SAM" id="MobiDB-lite"/>
    </source>
</evidence>
<proteinExistence type="inferred from homology"/>